<dbReference type="EMBL" id="BSYO01000019">
    <property type="protein sequence ID" value="GMH18704.1"/>
    <property type="molecule type" value="Genomic_DNA"/>
</dbReference>
<dbReference type="AlphaFoldDB" id="A0AAD3XW59"/>
<dbReference type="Proteomes" id="UP001279734">
    <property type="component" value="Unassembled WGS sequence"/>
</dbReference>
<dbReference type="Gene3D" id="3.40.50.300">
    <property type="entry name" value="P-loop containing nucleotide triphosphate hydrolases"/>
    <property type="match status" value="1"/>
</dbReference>
<reference evidence="2" key="1">
    <citation type="submission" date="2023-05" db="EMBL/GenBank/DDBJ databases">
        <title>Nepenthes gracilis genome sequencing.</title>
        <authorList>
            <person name="Fukushima K."/>
        </authorList>
    </citation>
    <scope>NUCLEOTIDE SEQUENCE</scope>
    <source>
        <strain evidence="2">SING2019-196</strain>
    </source>
</reference>
<dbReference type="SUPFAM" id="SSF52540">
    <property type="entry name" value="P-loop containing nucleoside triphosphate hydrolases"/>
    <property type="match status" value="1"/>
</dbReference>
<organism evidence="2 3">
    <name type="scientific">Nepenthes gracilis</name>
    <name type="common">Slender pitcher plant</name>
    <dbReference type="NCBI Taxonomy" id="150966"/>
    <lineage>
        <taxon>Eukaryota</taxon>
        <taxon>Viridiplantae</taxon>
        <taxon>Streptophyta</taxon>
        <taxon>Embryophyta</taxon>
        <taxon>Tracheophyta</taxon>
        <taxon>Spermatophyta</taxon>
        <taxon>Magnoliopsida</taxon>
        <taxon>eudicotyledons</taxon>
        <taxon>Gunneridae</taxon>
        <taxon>Pentapetalae</taxon>
        <taxon>Caryophyllales</taxon>
        <taxon>Nepenthaceae</taxon>
        <taxon>Nepenthes</taxon>
    </lineage>
</organism>
<sequence>MNQGLFRGFTITTALREGHLEILEILLKARASQPTCEEALLEASCDGREGFVELLVGSDLILSHVLVHAFVTACCKGFNDVVDVFLRQTDIASTEGLEENVVTDYILKGLSLELCAEYNGRDEKVQGISRGPRKQVTISEMLVGLAKVLIMDEILLGSDSSTIFPIVPLFGQYIHILSGTTLISFFQPALETYNMFDHIILLFNGLIVCQGPYANVLNPFEFMEFRCSNRKGVANFLPVVTLKED</sequence>
<dbReference type="InterPro" id="IPR027417">
    <property type="entry name" value="P-loop_NTPase"/>
</dbReference>
<accession>A0AAD3XW59</accession>
<evidence type="ECO:0008006" key="4">
    <source>
        <dbReference type="Google" id="ProtNLM"/>
    </source>
</evidence>
<evidence type="ECO:0000313" key="2">
    <source>
        <dbReference type="EMBL" id="GMH18704.1"/>
    </source>
</evidence>
<name>A0AAD3XW59_NEPGR</name>
<gene>
    <name evidence="2" type="ORF">Nepgr_020545</name>
</gene>
<keyword evidence="1" id="KW-0813">Transport</keyword>
<evidence type="ECO:0000256" key="1">
    <source>
        <dbReference type="ARBA" id="ARBA00022448"/>
    </source>
</evidence>
<keyword evidence="3" id="KW-1185">Reference proteome</keyword>
<comment type="caution">
    <text evidence="2">The sequence shown here is derived from an EMBL/GenBank/DDBJ whole genome shotgun (WGS) entry which is preliminary data.</text>
</comment>
<proteinExistence type="predicted"/>
<dbReference type="PANTHER" id="PTHR19241">
    <property type="entry name" value="ATP-BINDING CASSETTE TRANSPORTER"/>
    <property type="match status" value="1"/>
</dbReference>
<protein>
    <recommendedName>
        <fullName evidence="4">ABC transporter family G domain-containing protein</fullName>
    </recommendedName>
</protein>
<evidence type="ECO:0000313" key="3">
    <source>
        <dbReference type="Proteomes" id="UP001279734"/>
    </source>
</evidence>